<accession>A0A645GKM3</accession>
<protein>
    <submittedName>
        <fullName evidence="3">Glycosyltransferase TibC</fullName>
        <ecNumber evidence="3">2.4.-.-</ecNumber>
    </submittedName>
</protein>
<dbReference type="InterPro" id="IPR051199">
    <property type="entry name" value="LPS_LOS_Heptosyltrfase"/>
</dbReference>
<dbReference type="AlphaFoldDB" id="A0A645GKM3"/>
<dbReference type="PANTHER" id="PTHR30160:SF1">
    <property type="entry name" value="LIPOPOLYSACCHARIDE 1,2-N-ACETYLGLUCOSAMINETRANSFERASE-RELATED"/>
    <property type="match status" value="1"/>
</dbReference>
<dbReference type="GO" id="GO:0009244">
    <property type="term" value="P:lipopolysaccharide core region biosynthetic process"/>
    <property type="evidence" value="ECO:0007669"/>
    <property type="project" value="TreeGrafter"/>
</dbReference>
<dbReference type="InterPro" id="IPR002201">
    <property type="entry name" value="Glyco_trans_9"/>
</dbReference>
<evidence type="ECO:0000313" key="3">
    <source>
        <dbReference type="EMBL" id="MPN27478.1"/>
    </source>
</evidence>
<dbReference type="PANTHER" id="PTHR30160">
    <property type="entry name" value="TETRAACYLDISACCHARIDE 4'-KINASE-RELATED"/>
    <property type="match status" value="1"/>
</dbReference>
<dbReference type="Gene3D" id="3.40.50.2000">
    <property type="entry name" value="Glycogen Phosphorylase B"/>
    <property type="match status" value="1"/>
</dbReference>
<dbReference type="SUPFAM" id="SSF53756">
    <property type="entry name" value="UDP-Glycosyltransferase/glycogen phosphorylase"/>
    <property type="match status" value="1"/>
</dbReference>
<dbReference type="EMBL" id="VSSQ01077393">
    <property type="protein sequence ID" value="MPN27478.1"/>
    <property type="molecule type" value="Genomic_DNA"/>
</dbReference>
<keyword evidence="2 3" id="KW-0808">Transferase</keyword>
<comment type="caution">
    <text evidence="3">The sequence shown here is derived from an EMBL/GenBank/DDBJ whole genome shotgun (WGS) entry which is preliminary data.</text>
</comment>
<dbReference type="InterPro" id="IPR030929">
    <property type="entry name" value="Aah/TibC-like"/>
</dbReference>
<sequence length="175" mass="20203">MIAAQASSQCKYWNHPSGWREVVAYLKSQGYRVLCIDRMTEYGTDYIWNHIPYGAEDFTGDLPLRERIGLIKDADMFIGLSSGLSWLAWCCQVPVVLISGFTDPVNEFHTPYRVQNATVCHGCWNDTRCDFNHFDFLWCPRKKEARDKFECTKAITPKMVIDQIKKLQPQKAGEL</sequence>
<evidence type="ECO:0000256" key="2">
    <source>
        <dbReference type="ARBA" id="ARBA00022679"/>
    </source>
</evidence>
<reference evidence="3" key="1">
    <citation type="submission" date="2019-08" db="EMBL/GenBank/DDBJ databases">
        <authorList>
            <person name="Kucharzyk K."/>
            <person name="Murdoch R.W."/>
            <person name="Higgins S."/>
            <person name="Loffler F."/>
        </authorList>
    </citation>
    <scope>NUCLEOTIDE SEQUENCE</scope>
</reference>
<gene>
    <name evidence="3" type="primary">tibC</name>
    <name evidence="3" type="ORF">SDC9_174912</name>
</gene>
<keyword evidence="1 3" id="KW-0328">Glycosyltransferase</keyword>
<evidence type="ECO:0000256" key="1">
    <source>
        <dbReference type="ARBA" id="ARBA00022676"/>
    </source>
</evidence>
<dbReference type="GO" id="GO:0005829">
    <property type="term" value="C:cytosol"/>
    <property type="evidence" value="ECO:0007669"/>
    <property type="project" value="TreeGrafter"/>
</dbReference>
<dbReference type="Pfam" id="PF01075">
    <property type="entry name" value="Glyco_transf_9"/>
    <property type="match status" value="1"/>
</dbReference>
<name>A0A645GKM3_9ZZZZ</name>
<organism evidence="3">
    <name type="scientific">bioreactor metagenome</name>
    <dbReference type="NCBI Taxonomy" id="1076179"/>
    <lineage>
        <taxon>unclassified sequences</taxon>
        <taxon>metagenomes</taxon>
        <taxon>ecological metagenomes</taxon>
    </lineage>
</organism>
<dbReference type="GO" id="GO:0008713">
    <property type="term" value="F:ADP-heptose-lipopolysaccharide heptosyltransferase activity"/>
    <property type="evidence" value="ECO:0007669"/>
    <property type="project" value="TreeGrafter"/>
</dbReference>
<proteinExistence type="predicted"/>
<dbReference type="NCBIfam" id="TIGR04414">
    <property type="entry name" value="hepto_Aah_TibC"/>
    <property type="match status" value="1"/>
</dbReference>
<dbReference type="EC" id="2.4.-.-" evidence="3"/>